<comment type="caution">
    <text evidence="2">The sequence shown here is derived from an EMBL/GenBank/DDBJ whole genome shotgun (WGS) entry which is preliminary data.</text>
</comment>
<gene>
    <name evidence="2" type="ORF">SM757_19475</name>
</gene>
<organism evidence="2 3">
    <name type="scientific">Azohydromonas lata</name>
    <dbReference type="NCBI Taxonomy" id="45677"/>
    <lineage>
        <taxon>Bacteria</taxon>
        <taxon>Pseudomonadati</taxon>
        <taxon>Pseudomonadota</taxon>
        <taxon>Betaproteobacteria</taxon>
        <taxon>Burkholderiales</taxon>
        <taxon>Sphaerotilaceae</taxon>
        <taxon>Azohydromonas</taxon>
    </lineage>
</organism>
<reference evidence="2 3" key="1">
    <citation type="submission" date="2023-11" db="EMBL/GenBank/DDBJ databases">
        <title>Draft genome of Azohydromonas lata strain H1 (DSM1123), a polyhydroxyalkanoate producer.</title>
        <authorList>
            <person name="Traversa D."/>
            <person name="D'Addabbo P."/>
            <person name="Pazzani C."/>
            <person name="Manzari C."/>
            <person name="Chiara M."/>
            <person name="Scrascia M."/>
        </authorList>
    </citation>
    <scope>NUCLEOTIDE SEQUENCE [LARGE SCALE GENOMIC DNA]</scope>
    <source>
        <strain evidence="2 3">H1</strain>
    </source>
</reference>
<keyword evidence="1" id="KW-0732">Signal</keyword>
<dbReference type="Proteomes" id="UP001293718">
    <property type="component" value="Unassembled WGS sequence"/>
</dbReference>
<accession>A0ABU5IIZ3</accession>
<name>A0ABU5IIZ3_9BURK</name>
<sequence>MKFSRVFLVFSAGTLAAGLCQAAPTGAFGPIYPSINNTCKTIARDKSVSYPETGSWEMVHFKIAGTVVPTQEQSGGTSRLKFTIETHGEGLGATTGAKYVFDGRMETTVNTGSNTGSNSGANSSIKSTGNAAAVGDKFQFTGIYKISARVHSSENADPSKDNLTIEFPIQVSYADGAAVAWPVNARDDIRLICQPAP</sequence>
<evidence type="ECO:0000256" key="1">
    <source>
        <dbReference type="SAM" id="SignalP"/>
    </source>
</evidence>
<keyword evidence="3" id="KW-1185">Reference proteome</keyword>
<protein>
    <recommendedName>
        <fullName evidence="4">Secreted protein</fullName>
    </recommendedName>
</protein>
<dbReference type="RefSeq" id="WP_322466759.1">
    <property type="nucleotide sequence ID" value="NZ_JAXOJX010000034.1"/>
</dbReference>
<evidence type="ECO:0000313" key="3">
    <source>
        <dbReference type="Proteomes" id="UP001293718"/>
    </source>
</evidence>
<dbReference type="EMBL" id="JAXOJX010000034">
    <property type="protein sequence ID" value="MDZ5458765.1"/>
    <property type="molecule type" value="Genomic_DNA"/>
</dbReference>
<evidence type="ECO:0000313" key="2">
    <source>
        <dbReference type="EMBL" id="MDZ5458765.1"/>
    </source>
</evidence>
<proteinExistence type="predicted"/>
<feature type="signal peptide" evidence="1">
    <location>
        <begin position="1"/>
        <end position="22"/>
    </location>
</feature>
<evidence type="ECO:0008006" key="4">
    <source>
        <dbReference type="Google" id="ProtNLM"/>
    </source>
</evidence>
<feature type="chain" id="PRO_5045608316" description="Secreted protein" evidence="1">
    <location>
        <begin position="23"/>
        <end position="197"/>
    </location>
</feature>